<name>A0ABT2JL51_9ACTN</name>
<dbReference type="RefSeq" id="WP_260215525.1">
    <property type="nucleotide sequence ID" value="NZ_JAJAGO010000001.1"/>
</dbReference>
<gene>
    <name evidence="2" type="ORF">LHJ74_01420</name>
</gene>
<evidence type="ECO:0000313" key="2">
    <source>
        <dbReference type="EMBL" id="MCT2588612.1"/>
    </source>
</evidence>
<dbReference type="InterPro" id="IPR011009">
    <property type="entry name" value="Kinase-like_dom_sf"/>
</dbReference>
<dbReference type="InterPro" id="IPR002575">
    <property type="entry name" value="Aminoglycoside_PTrfase"/>
</dbReference>
<proteinExistence type="predicted"/>
<keyword evidence="3" id="KW-1185">Reference proteome</keyword>
<dbReference type="Pfam" id="PF01636">
    <property type="entry name" value="APH"/>
    <property type="match status" value="1"/>
</dbReference>
<accession>A0ABT2JL51</accession>
<dbReference type="Gene3D" id="3.90.1200.10">
    <property type="match status" value="1"/>
</dbReference>
<dbReference type="SUPFAM" id="SSF56112">
    <property type="entry name" value="Protein kinase-like (PK-like)"/>
    <property type="match status" value="1"/>
</dbReference>
<protein>
    <submittedName>
        <fullName evidence="2">Aminoglycoside phosphotransferase family protein</fullName>
    </submittedName>
</protein>
<evidence type="ECO:0000313" key="3">
    <source>
        <dbReference type="Proteomes" id="UP001156389"/>
    </source>
</evidence>
<evidence type="ECO:0000259" key="1">
    <source>
        <dbReference type="Pfam" id="PF01636"/>
    </source>
</evidence>
<dbReference type="Proteomes" id="UP001156389">
    <property type="component" value="Unassembled WGS sequence"/>
</dbReference>
<dbReference type="EMBL" id="JAJAGO010000001">
    <property type="protein sequence ID" value="MCT2588612.1"/>
    <property type="molecule type" value="Genomic_DNA"/>
</dbReference>
<organism evidence="2 3">
    <name type="scientific">Streptomyces gossypii</name>
    <dbReference type="NCBI Taxonomy" id="2883101"/>
    <lineage>
        <taxon>Bacteria</taxon>
        <taxon>Bacillati</taxon>
        <taxon>Actinomycetota</taxon>
        <taxon>Actinomycetes</taxon>
        <taxon>Kitasatosporales</taxon>
        <taxon>Streptomycetaceae</taxon>
        <taxon>Streptomyces</taxon>
    </lineage>
</organism>
<reference evidence="2 3" key="1">
    <citation type="submission" date="2021-10" db="EMBL/GenBank/DDBJ databases">
        <title>Streptomyces gossypii sp. nov., isolated from soil collected from cotton field.</title>
        <authorList>
            <person name="Ge X."/>
            <person name="Chen X."/>
            <person name="Liu W."/>
        </authorList>
    </citation>
    <scope>NUCLEOTIDE SEQUENCE [LARGE SCALE GENOMIC DNA]</scope>
    <source>
        <strain evidence="2 3">N2-109</strain>
    </source>
</reference>
<sequence length="346" mass="35629">MNPDSDPGAAALTRTLAGLARARSRIRARTHDSCACGESLLSDRADGTVVRVGTAVAKAHAADTDPAALDVRVRIAADHALAGILLPPLPPAAVARLDGGRLATVWPYGVPVDPDEPLSAPWEAAGTVLARLHAVALGPLGGRLPGALPAMRGPAKAAAALGRMRAATAGRAAGITAGRTDPRIGRQHQAARDATERVWAGLPAWCRAEDPGTIPSTRALCHGDFHLGQLVRSPSPGAPGWRLIDIDDLGAGDPAWDLARPAAWYASGLLSPDAWARMLDAYQEASGTRGSDPWPQLDAPARALTAQSAALAVAKAAAAGRALDEDEEALVESCNRIAQLHAVQGP</sequence>
<comment type="caution">
    <text evidence="2">The sequence shown here is derived from an EMBL/GenBank/DDBJ whole genome shotgun (WGS) entry which is preliminary data.</text>
</comment>
<feature type="domain" description="Aminoglycoside phosphotransferase" evidence="1">
    <location>
        <begin position="78"/>
        <end position="292"/>
    </location>
</feature>